<feature type="transmembrane region" description="Helical" evidence="1">
    <location>
        <begin position="21"/>
        <end position="38"/>
    </location>
</feature>
<reference evidence="3" key="1">
    <citation type="journal article" date="2019" name="Int. J. Syst. Evol. Microbiol.">
        <title>The Global Catalogue of Microorganisms (GCM) 10K type strain sequencing project: providing services to taxonomists for standard genome sequencing and annotation.</title>
        <authorList>
            <consortium name="The Broad Institute Genomics Platform"/>
            <consortium name="The Broad Institute Genome Sequencing Center for Infectious Disease"/>
            <person name="Wu L."/>
            <person name="Ma J."/>
        </authorList>
    </citation>
    <scope>NUCLEOTIDE SEQUENCE [LARGE SCALE GENOMIC DNA]</scope>
    <source>
        <strain evidence="3">KCTC 52239</strain>
    </source>
</reference>
<keyword evidence="1" id="KW-0812">Transmembrane</keyword>
<dbReference type="EMBL" id="JBHRTE010000097">
    <property type="protein sequence ID" value="MFC3170243.1"/>
    <property type="molecule type" value="Genomic_DNA"/>
</dbReference>
<evidence type="ECO:0000256" key="1">
    <source>
        <dbReference type="SAM" id="Phobius"/>
    </source>
</evidence>
<feature type="transmembrane region" description="Helical" evidence="1">
    <location>
        <begin position="118"/>
        <end position="137"/>
    </location>
</feature>
<evidence type="ECO:0000313" key="3">
    <source>
        <dbReference type="Proteomes" id="UP001595557"/>
    </source>
</evidence>
<accession>A0ABV7IL63</accession>
<evidence type="ECO:0000313" key="2">
    <source>
        <dbReference type="EMBL" id="MFC3170243.1"/>
    </source>
</evidence>
<name>A0ABV7IL63_9RHOB</name>
<feature type="transmembrane region" description="Helical" evidence="1">
    <location>
        <begin position="58"/>
        <end position="76"/>
    </location>
</feature>
<feature type="transmembrane region" description="Helical" evidence="1">
    <location>
        <begin position="88"/>
        <end position="112"/>
    </location>
</feature>
<organism evidence="2 3">
    <name type="scientific">Paracoccus fontiphilus</name>
    <dbReference type="NCBI Taxonomy" id="1815556"/>
    <lineage>
        <taxon>Bacteria</taxon>
        <taxon>Pseudomonadati</taxon>
        <taxon>Pseudomonadota</taxon>
        <taxon>Alphaproteobacteria</taxon>
        <taxon>Rhodobacterales</taxon>
        <taxon>Paracoccaceae</taxon>
        <taxon>Paracoccus</taxon>
    </lineage>
</organism>
<comment type="caution">
    <text evidence="2">The sequence shown here is derived from an EMBL/GenBank/DDBJ whole genome shotgun (WGS) entry which is preliminary data.</text>
</comment>
<proteinExistence type="predicted"/>
<sequence length="157" mass="17274">MIVLRRLANGVWDHAGVRFTEWLGAAPLLGVGYVLYAQPDALFSTMSFAVLAAWAEAAWSNMLMGCGLMRLVALFVNGTFRGFRHSPTIRFVASCFSAMFWMLFTVGIYTAWREVGGSPTGIVAYGTLIALELRNAYVSRVDMASARGRAEHARADR</sequence>
<gene>
    <name evidence="2" type="ORF">ACFOD7_19535</name>
</gene>
<keyword evidence="3" id="KW-1185">Reference proteome</keyword>
<dbReference type="Proteomes" id="UP001595557">
    <property type="component" value="Unassembled WGS sequence"/>
</dbReference>
<keyword evidence="1" id="KW-1133">Transmembrane helix</keyword>
<protein>
    <submittedName>
        <fullName evidence="2">Uncharacterized protein</fullName>
    </submittedName>
</protein>
<keyword evidence="1" id="KW-0472">Membrane</keyword>
<dbReference type="RefSeq" id="WP_207471532.1">
    <property type="nucleotide sequence ID" value="NZ_JAFNAW010000074.1"/>
</dbReference>